<dbReference type="EC" id="2.7.13.3" evidence="2"/>
<feature type="domain" description="Histidine kinase" evidence="9">
    <location>
        <begin position="269"/>
        <end position="490"/>
    </location>
</feature>
<evidence type="ECO:0000313" key="11">
    <source>
        <dbReference type="Proteomes" id="UP000265750"/>
    </source>
</evidence>
<keyword evidence="4" id="KW-0808">Transferase</keyword>
<dbReference type="CDD" id="cd00075">
    <property type="entry name" value="HATPase"/>
    <property type="match status" value="1"/>
</dbReference>
<dbReference type="InterPro" id="IPR036890">
    <property type="entry name" value="HATPase_C_sf"/>
</dbReference>
<keyword evidence="8" id="KW-0812">Transmembrane</keyword>
<reference evidence="11" key="1">
    <citation type="submission" date="2018-09" db="EMBL/GenBank/DDBJ databases">
        <authorList>
            <person name="Tuo L."/>
        </authorList>
    </citation>
    <scope>NUCLEOTIDE SEQUENCE [LARGE SCALE GENOMIC DNA]</scope>
    <source>
        <strain evidence="11">M2BS4Y-1</strain>
    </source>
</reference>
<evidence type="ECO:0000256" key="4">
    <source>
        <dbReference type="ARBA" id="ARBA00022679"/>
    </source>
</evidence>
<dbReference type="InterPro" id="IPR003594">
    <property type="entry name" value="HATPase_dom"/>
</dbReference>
<keyword evidence="8" id="KW-1133">Transmembrane helix</keyword>
<dbReference type="Gene3D" id="1.10.287.130">
    <property type="match status" value="1"/>
</dbReference>
<feature type="transmembrane region" description="Helical" evidence="8">
    <location>
        <begin position="123"/>
        <end position="142"/>
    </location>
</feature>
<accession>A0A3A1WKJ5</accession>
<dbReference type="InterPro" id="IPR036097">
    <property type="entry name" value="HisK_dim/P_sf"/>
</dbReference>
<dbReference type="AlphaFoldDB" id="A0A3A1WKJ5"/>
<keyword evidence="8" id="KW-0472">Membrane</keyword>
<evidence type="ECO:0000256" key="1">
    <source>
        <dbReference type="ARBA" id="ARBA00000085"/>
    </source>
</evidence>
<sequence>MSLAAPPSLDKSALPRGGTPGHSLELARTLRRTRDRLISADGMPPRIELELLRQHVPQFSAGLPAMAVLVGAAGALLALGDLPVMAAWIGLNLLLALPLLLVLRAFEKAAPSMVTAFAWRRRFQIGHLALGLPWAVLMAWPACEACGFVAADAVRFAVAVAVVGTVSLIGASLKAVVGWSFAPLVVVVAALAARADDPSQFALHGVLLAAVPFFAIVANRLRASRTDRIRHRTERDQFTFEIEAARIASDQARQRAEEANLAKSQFLATMSHELRTPLNAILGFSEVIGEEILGPVGNETYRDYARDIHNSGQHLLDLINEILDLSRVEAGRYTLNEEAVSLVAIATAAIGFVQMKADAKRIEIRAEFEPNLPQLWGDPRSLRQVILNLLSNAVKFTPGRGRILVRVGWTAGGGQYVSVRDNGPGIPKEEMPLVLSSFGQGTNAIKSAEQGTGLGLPIVQALVNLHNGTFELTSAAGQGTEALATFPHARVLEVMPALAELP</sequence>
<dbReference type="PANTHER" id="PTHR43711">
    <property type="entry name" value="TWO-COMPONENT HISTIDINE KINASE"/>
    <property type="match status" value="1"/>
</dbReference>
<dbReference type="Pfam" id="PF02518">
    <property type="entry name" value="HATPase_c"/>
    <property type="match status" value="1"/>
</dbReference>
<keyword evidence="3" id="KW-0597">Phosphoprotein</keyword>
<dbReference type="InterPro" id="IPR005467">
    <property type="entry name" value="His_kinase_dom"/>
</dbReference>
<evidence type="ECO:0000256" key="6">
    <source>
        <dbReference type="ARBA" id="ARBA00023012"/>
    </source>
</evidence>
<evidence type="ECO:0000256" key="7">
    <source>
        <dbReference type="SAM" id="MobiDB-lite"/>
    </source>
</evidence>
<name>A0A3A1WKJ5_9HYPH</name>
<feature type="transmembrane region" description="Helical" evidence="8">
    <location>
        <begin position="85"/>
        <end position="103"/>
    </location>
</feature>
<dbReference type="CDD" id="cd00082">
    <property type="entry name" value="HisKA"/>
    <property type="match status" value="1"/>
</dbReference>
<dbReference type="SUPFAM" id="SSF47384">
    <property type="entry name" value="Homodimeric domain of signal transducing histidine kinase"/>
    <property type="match status" value="1"/>
</dbReference>
<dbReference type="InterPro" id="IPR003661">
    <property type="entry name" value="HisK_dim/P_dom"/>
</dbReference>
<dbReference type="EMBL" id="QYRN01000003">
    <property type="protein sequence ID" value="RIY01828.1"/>
    <property type="molecule type" value="Genomic_DNA"/>
</dbReference>
<evidence type="ECO:0000256" key="2">
    <source>
        <dbReference type="ARBA" id="ARBA00012438"/>
    </source>
</evidence>
<evidence type="ECO:0000256" key="8">
    <source>
        <dbReference type="SAM" id="Phobius"/>
    </source>
</evidence>
<protein>
    <recommendedName>
        <fullName evidence="2">histidine kinase</fullName>
        <ecNumber evidence="2">2.7.13.3</ecNumber>
    </recommendedName>
</protein>
<keyword evidence="11" id="KW-1185">Reference proteome</keyword>
<dbReference type="InterPro" id="IPR050736">
    <property type="entry name" value="Sensor_HK_Regulatory"/>
</dbReference>
<dbReference type="PRINTS" id="PR00344">
    <property type="entry name" value="BCTRLSENSOR"/>
</dbReference>
<dbReference type="PANTHER" id="PTHR43711:SF26">
    <property type="entry name" value="SENSOR HISTIDINE KINASE RCSC"/>
    <property type="match status" value="1"/>
</dbReference>
<dbReference type="Proteomes" id="UP000265750">
    <property type="component" value="Unassembled WGS sequence"/>
</dbReference>
<feature type="transmembrane region" description="Helical" evidence="8">
    <location>
        <begin position="201"/>
        <end position="221"/>
    </location>
</feature>
<dbReference type="Gene3D" id="3.30.565.10">
    <property type="entry name" value="Histidine kinase-like ATPase, C-terminal domain"/>
    <property type="match status" value="1"/>
</dbReference>
<dbReference type="PROSITE" id="PS50109">
    <property type="entry name" value="HIS_KIN"/>
    <property type="match status" value="1"/>
</dbReference>
<feature type="transmembrane region" description="Helical" evidence="8">
    <location>
        <begin position="148"/>
        <end position="169"/>
    </location>
</feature>
<keyword evidence="5 10" id="KW-0418">Kinase</keyword>
<evidence type="ECO:0000313" key="10">
    <source>
        <dbReference type="EMBL" id="RIY01828.1"/>
    </source>
</evidence>
<evidence type="ECO:0000256" key="3">
    <source>
        <dbReference type="ARBA" id="ARBA00022553"/>
    </source>
</evidence>
<dbReference type="GO" id="GO:0000155">
    <property type="term" value="F:phosphorelay sensor kinase activity"/>
    <property type="evidence" value="ECO:0007669"/>
    <property type="project" value="InterPro"/>
</dbReference>
<comment type="caution">
    <text evidence="10">The sequence shown here is derived from an EMBL/GenBank/DDBJ whole genome shotgun (WGS) entry which is preliminary data.</text>
</comment>
<keyword evidence="6" id="KW-0902">Two-component regulatory system</keyword>
<dbReference type="SMART" id="SM00388">
    <property type="entry name" value="HisKA"/>
    <property type="match status" value="1"/>
</dbReference>
<dbReference type="SUPFAM" id="SSF55874">
    <property type="entry name" value="ATPase domain of HSP90 chaperone/DNA topoisomerase II/histidine kinase"/>
    <property type="match status" value="1"/>
</dbReference>
<feature type="region of interest" description="Disordered" evidence="7">
    <location>
        <begin position="1"/>
        <end position="23"/>
    </location>
</feature>
<proteinExistence type="predicted"/>
<dbReference type="Pfam" id="PF00512">
    <property type="entry name" value="HisKA"/>
    <property type="match status" value="1"/>
</dbReference>
<comment type="catalytic activity">
    <reaction evidence="1">
        <text>ATP + protein L-histidine = ADP + protein N-phospho-L-histidine.</text>
        <dbReference type="EC" id="2.7.13.3"/>
    </reaction>
</comment>
<gene>
    <name evidence="10" type="ORF">D3218_05720</name>
</gene>
<evidence type="ECO:0000256" key="5">
    <source>
        <dbReference type="ARBA" id="ARBA00022777"/>
    </source>
</evidence>
<evidence type="ECO:0000259" key="9">
    <source>
        <dbReference type="PROSITE" id="PS50109"/>
    </source>
</evidence>
<dbReference type="RefSeq" id="WP_119538965.1">
    <property type="nucleotide sequence ID" value="NZ_QYRN01000003.1"/>
</dbReference>
<dbReference type="OrthoDB" id="9813151at2"/>
<feature type="transmembrane region" description="Helical" evidence="8">
    <location>
        <begin position="176"/>
        <end position="195"/>
    </location>
</feature>
<organism evidence="10 11">
    <name type="scientific">Aureimonas flava</name>
    <dbReference type="NCBI Taxonomy" id="2320271"/>
    <lineage>
        <taxon>Bacteria</taxon>
        <taxon>Pseudomonadati</taxon>
        <taxon>Pseudomonadota</taxon>
        <taxon>Alphaproteobacteria</taxon>
        <taxon>Hyphomicrobiales</taxon>
        <taxon>Aurantimonadaceae</taxon>
        <taxon>Aureimonas</taxon>
    </lineage>
</organism>
<feature type="transmembrane region" description="Helical" evidence="8">
    <location>
        <begin position="59"/>
        <end position="79"/>
    </location>
</feature>
<dbReference type="SMART" id="SM00387">
    <property type="entry name" value="HATPase_c"/>
    <property type="match status" value="1"/>
</dbReference>
<dbReference type="InterPro" id="IPR004358">
    <property type="entry name" value="Sig_transdc_His_kin-like_C"/>
</dbReference>